<sequence>MARASAMTRRKAQDILGVFKSTVSCSLFVGWTHLIILQFLKQQGKEMADMDPSEILKEPIPFQRLNVYVMLPIVIIYMSKYAEDPTLFTTYNVAYLRLSALVYALLGVCGANIVTHPWHSIVSALYVASLLTTTCDTGTMAGESNVLNQLPFRGASIDILATSRLYGMLAVMIPFQLFLILDRGTQIQRWPIPVVVGATYGYVLGTIFGIILGSMQKRIAKEEKAKAKADKTKSKKAKK</sequence>
<evidence type="ECO:0000256" key="1">
    <source>
        <dbReference type="SAM" id="Phobius"/>
    </source>
</evidence>
<accession>A0A7R9WWT3</accession>
<feature type="transmembrane region" description="Helical" evidence="1">
    <location>
        <begin position="121"/>
        <end position="142"/>
    </location>
</feature>
<evidence type="ECO:0000313" key="2">
    <source>
        <dbReference type="EMBL" id="CAD8338155.1"/>
    </source>
</evidence>
<gene>
    <name evidence="2" type="ORF">CAUS1442_LOCUS10283</name>
</gene>
<keyword evidence="1" id="KW-1133">Transmembrane helix</keyword>
<feature type="transmembrane region" description="Helical" evidence="1">
    <location>
        <begin position="60"/>
        <end position="82"/>
    </location>
</feature>
<feature type="transmembrane region" description="Helical" evidence="1">
    <location>
        <begin position="192"/>
        <end position="212"/>
    </location>
</feature>
<dbReference type="AlphaFoldDB" id="A0A7R9WWT3"/>
<feature type="transmembrane region" description="Helical" evidence="1">
    <location>
        <begin position="21"/>
        <end position="40"/>
    </location>
</feature>
<dbReference type="EMBL" id="HBEF01016465">
    <property type="protein sequence ID" value="CAD8338155.1"/>
    <property type="molecule type" value="Transcribed_RNA"/>
</dbReference>
<feature type="transmembrane region" description="Helical" evidence="1">
    <location>
        <begin position="163"/>
        <end position="180"/>
    </location>
</feature>
<protein>
    <submittedName>
        <fullName evidence="2">Uncharacterized protein</fullName>
    </submittedName>
</protein>
<name>A0A7R9WWT3_9STRA</name>
<organism evidence="2">
    <name type="scientific">Craspedostauros australis</name>
    <dbReference type="NCBI Taxonomy" id="1486917"/>
    <lineage>
        <taxon>Eukaryota</taxon>
        <taxon>Sar</taxon>
        <taxon>Stramenopiles</taxon>
        <taxon>Ochrophyta</taxon>
        <taxon>Bacillariophyta</taxon>
        <taxon>Bacillariophyceae</taxon>
        <taxon>Bacillariophycidae</taxon>
        <taxon>Naviculales</taxon>
        <taxon>Naviculaceae</taxon>
        <taxon>Craspedostauros</taxon>
    </lineage>
</organism>
<keyword evidence="1" id="KW-0812">Transmembrane</keyword>
<reference evidence="2" key="1">
    <citation type="submission" date="2021-01" db="EMBL/GenBank/DDBJ databases">
        <authorList>
            <person name="Corre E."/>
            <person name="Pelletier E."/>
            <person name="Niang G."/>
            <person name="Scheremetjew M."/>
            <person name="Finn R."/>
            <person name="Kale V."/>
            <person name="Holt S."/>
            <person name="Cochrane G."/>
            <person name="Meng A."/>
            <person name="Brown T."/>
            <person name="Cohen L."/>
        </authorList>
    </citation>
    <scope>NUCLEOTIDE SEQUENCE</scope>
    <source>
        <strain evidence="2">CCMP3328</strain>
    </source>
</reference>
<keyword evidence="1" id="KW-0472">Membrane</keyword>
<proteinExistence type="predicted"/>
<feature type="transmembrane region" description="Helical" evidence="1">
    <location>
        <begin position="94"/>
        <end position="115"/>
    </location>
</feature>